<dbReference type="RefSeq" id="WP_163180812.1">
    <property type="nucleotide sequence ID" value="NZ_JAAIWM010000006.1"/>
</dbReference>
<evidence type="ECO:0000259" key="8">
    <source>
        <dbReference type="Pfam" id="PF21982"/>
    </source>
</evidence>
<dbReference type="HAMAP" id="MF_01114">
    <property type="entry name" value="RecX"/>
    <property type="match status" value="1"/>
</dbReference>
<evidence type="ECO:0000256" key="3">
    <source>
        <dbReference type="ARBA" id="ARBA00018111"/>
    </source>
</evidence>
<feature type="domain" description="RecX third three-helical" evidence="7">
    <location>
        <begin position="216"/>
        <end position="263"/>
    </location>
</feature>
<comment type="subcellular location">
    <subcellularLocation>
        <location evidence="1 5">Cytoplasm</location>
    </subcellularLocation>
</comment>
<protein>
    <recommendedName>
        <fullName evidence="3 5">Regulatory protein RecX</fullName>
    </recommendedName>
</protein>
<dbReference type="InterPro" id="IPR053925">
    <property type="entry name" value="RecX_HTH_3rd"/>
</dbReference>
<evidence type="ECO:0000256" key="2">
    <source>
        <dbReference type="ARBA" id="ARBA00009695"/>
    </source>
</evidence>
<dbReference type="GO" id="GO:0005737">
    <property type="term" value="C:cytoplasm"/>
    <property type="evidence" value="ECO:0007669"/>
    <property type="project" value="UniProtKB-SubCell"/>
</dbReference>
<dbReference type="PANTHER" id="PTHR33602:SF1">
    <property type="entry name" value="REGULATORY PROTEIN RECX FAMILY PROTEIN"/>
    <property type="match status" value="1"/>
</dbReference>
<accession>A0A6M0QAK4</accession>
<dbReference type="PANTHER" id="PTHR33602">
    <property type="entry name" value="REGULATORY PROTEIN RECX FAMILY PROTEIN"/>
    <property type="match status" value="1"/>
</dbReference>
<evidence type="ECO:0000313" key="10">
    <source>
        <dbReference type="Proteomes" id="UP000481043"/>
    </source>
</evidence>
<dbReference type="NCBIfam" id="NF010733">
    <property type="entry name" value="PRK14135.1"/>
    <property type="match status" value="1"/>
</dbReference>
<dbReference type="Proteomes" id="UP000481043">
    <property type="component" value="Unassembled WGS sequence"/>
</dbReference>
<keyword evidence="10" id="KW-1185">Reference proteome</keyword>
<comment type="caution">
    <text evidence="9">The sequence shown here is derived from an EMBL/GenBank/DDBJ whole genome shotgun (WGS) entry which is preliminary data.</text>
</comment>
<feature type="domain" description="RecX third three-helical" evidence="7">
    <location>
        <begin position="162"/>
        <end position="206"/>
    </location>
</feature>
<dbReference type="InterPro" id="IPR053926">
    <property type="entry name" value="RecX_HTH_1st"/>
</dbReference>
<dbReference type="InterPro" id="IPR036388">
    <property type="entry name" value="WH-like_DNA-bd_sf"/>
</dbReference>
<evidence type="ECO:0000256" key="1">
    <source>
        <dbReference type="ARBA" id="ARBA00004496"/>
    </source>
</evidence>
<feature type="domain" description="RecX first three-helical" evidence="8">
    <location>
        <begin position="66"/>
        <end position="104"/>
    </location>
</feature>
<dbReference type="InterPro" id="IPR053924">
    <property type="entry name" value="RecX_HTH_2nd"/>
</dbReference>
<evidence type="ECO:0000256" key="4">
    <source>
        <dbReference type="ARBA" id="ARBA00022490"/>
    </source>
</evidence>
<evidence type="ECO:0000313" key="9">
    <source>
        <dbReference type="EMBL" id="NEY73345.1"/>
    </source>
</evidence>
<evidence type="ECO:0000259" key="7">
    <source>
        <dbReference type="Pfam" id="PF21981"/>
    </source>
</evidence>
<feature type="domain" description="RecX second three-helical" evidence="6">
    <location>
        <begin position="112"/>
        <end position="153"/>
    </location>
</feature>
<organism evidence="9 10">
    <name type="scientific">Bacillus mesophilus</name>
    <dbReference type="NCBI Taxonomy" id="1808955"/>
    <lineage>
        <taxon>Bacteria</taxon>
        <taxon>Bacillati</taxon>
        <taxon>Bacillota</taxon>
        <taxon>Bacilli</taxon>
        <taxon>Bacillales</taxon>
        <taxon>Bacillaceae</taxon>
        <taxon>Bacillus</taxon>
    </lineage>
</organism>
<sequence length="274" mass="32093">MAIITKITTQKKAKDRYNIFIDDGKGERYAFSVHEDVLISHNLQKGQEIDEFDIEEISFNDDVTKAFQQSLVYLSYRMRATSEVIQHLKEKEYEDAVIQEVIHKVTNLSYLNDEEFAVAYVNTNAKVSLKGPVVLKQELLQKKMPSRIIEHALSQYSFDHQVQYAKKYCDKTYKKTVTSSERMQKQKITEALIRKGFTQDVITIVLDESVPERDAQEEWVAICNMGEKAHRRYSKFNGWEYSQKMKQYLFQKGFPIDLIEQYLQSEDCPNPTID</sequence>
<proteinExistence type="inferred from homology"/>
<comment type="function">
    <text evidence="5">Modulates RecA activity.</text>
</comment>
<dbReference type="Pfam" id="PF21982">
    <property type="entry name" value="RecX_HTH1"/>
    <property type="match status" value="1"/>
</dbReference>
<dbReference type="Pfam" id="PF21981">
    <property type="entry name" value="RecX_HTH3"/>
    <property type="match status" value="2"/>
</dbReference>
<gene>
    <name evidence="5 9" type="primary">recX</name>
    <name evidence="9" type="ORF">G4D63_16545</name>
</gene>
<dbReference type="InterPro" id="IPR003783">
    <property type="entry name" value="Regulatory_RecX"/>
</dbReference>
<keyword evidence="4 5" id="KW-0963">Cytoplasm</keyword>
<reference evidence="9 10" key="1">
    <citation type="submission" date="2020-02" db="EMBL/GenBank/DDBJ databases">
        <title>Bacillus aquiflavi sp. nov., isolated from yellow water of strong flavor Chinese baijiu in Yibin region of China.</title>
        <authorList>
            <person name="Xie J."/>
        </authorList>
    </citation>
    <scope>NUCLEOTIDE SEQUENCE [LARGE SCALE GENOMIC DNA]</scope>
    <source>
        <strain evidence="9 10">SA4</strain>
    </source>
</reference>
<name>A0A6M0QAK4_9BACI</name>
<dbReference type="Gene3D" id="1.10.10.10">
    <property type="entry name" value="Winged helix-like DNA-binding domain superfamily/Winged helix DNA-binding domain"/>
    <property type="match status" value="4"/>
</dbReference>
<comment type="similarity">
    <text evidence="2 5">Belongs to the RecX family.</text>
</comment>
<dbReference type="EMBL" id="JAAIWM010000006">
    <property type="protein sequence ID" value="NEY73345.1"/>
    <property type="molecule type" value="Genomic_DNA"/>
</dbReference>
<dbReference type="GO" id="GO:0006282">
    <property type="term" value="P:regulation of DNA repair"/>
    <property type="evidence" value="ECO:0007669"/>
    <property type="project" value="UniProtKB-UniRule"/>
</dbReference>
<evidence type="ECO:0000259" key="6">
    <source>
        <dbReference type="Pfam" id="PF02631"/>
    </source>
</evidence>
<evidence type="ECO:0000256" key="5">
    <source>
        <dbReference type="HAMAP-Rule" id="MF_01114"/>
    </source>
</evidence>
<dbReference type="AlphaFoldDB" id="A0A6M0QAK4"/>
<dbReference type="Pfam" id="PF02631">
    <property type="entry name" value="RecX_HTH2"/>
    <property type="match status" value="1"/>
</dbReference>